<keyword evidence="1" id="KW-0677">Repeat</keyword>
<proteinExistence type="predicted"/>
<organism evidence="3 4">
    <name type="scientific">Candidatus Fervidibacter sacchari</name>
    <dbReference type="NCBI Taxonomy" id="1448929"/>
    <lineage>
        <taxon>Bacteria</taxon>
        <taxon>Candidatus Fervidibacterota</taxon>
        <taxon>Candidatus Fervidibacter</taxon>
    </lineage>
</organism>
<evidence type="ECO:0000313" key="3">
    <source>
        <dbReference type="EMBL" id="MCS3920948.1"/>
    </source>
</evidence>
<evidence type="ECO:0000256" key="1">
    <source>
        <dbReference type="ARBA" id="ARBA00022737"/>
    </source>
</evidence>
<comment type="caution">
    <text evidence="3">The sequence shown here is derived from an EMBL/GenBank/DDBJ whole genome shotgun (WGS) entry which is preliminary data.</text>
</comment>
<dbReference type="EMBL" id="JANUCP010000008">
    <property type="protein sequence ID" value="MCS3920948.1"/>
    <property type="molecule type" value="Genomic_DNA"/>
</dbReference>
<evidence type="ECO:0000256" key="2">
    <source>
        <dbReference type="ARBA" id="ARBA00045876"/>
    </source>
</evidence>
<dbReference type="PROSITE" id="PS51257">
    <property type="entry name" value="PROKAR_LIPOPROTEIN"/>
    <property type="match status" value="1"/>
</dbReference>
<sequence length="543" mass="59187">MRCWAAMGLIVAVFWLIGCGESEQAKRAKVAGWVAQLRTNPDLADKDDFKKQLEDYADIAAPEFAKLLKERDKKVVLGALKVLAHLKRLTVIENIASVTKSPDPEIRKAAAQTLGVFGSPLAVKPLMEMLNDPNVEVRAAALEALAGPGGRDAPPFLQEVLPYLVEGLGDPHPQVRQAAVNGLVKLGQWSLQAIAKVMEQGSPIAKKEAERAFREICEGFRKDLRENSDRLIRRDMARYIGELRYAKATPDLIDRLQNDADPEVRSACAYALGNIGAKFAVGPLQEVMNNGKEEMPVRLAAAVGLGLMGNEQGIKFLIDQLNSSDEKIRAAAVEALRTIGKPATRLLIEAAKSKDPLQRWGAVAALGETGDPKAVPILLRALKDEDENVRAVAAASLGKLRYSKAAPQLVLALADKSERVQFHAELALENIGEEAIPAVMEGAKRTATRFRAFRLLGRLKAQKAVPLLVEGLRDRKPEIRAIAAWALGEIGDQNAIPALQQLLGDKNQEVRREAVIALGKLFQSHSGAIARQDFMIWKQKGAK</sequence>
<dbReference type="PANTHER" id="PTHR12697">
    <property type="entry name" value="PBS LYASE HEAT-LIKE PROTEIN"/>
    <property type="match status" value="1"/>
</dbReference>
<gene>
    <name evidence="3" type="ORF">M2350_003389</name>
</gene>
<accession>A0ABT2ESK3</accession>
<dbReference type="PANTHER" id="PTHR12697:SF38">
    <property type="entry name" value="PBS LYASE HEAT DOMAIN PROTEIN REPEAT-CONTAINING PROTEIN"/>
    <property type="match status" value="1"/>
</dbReference>
<dbReference type="PROSITE" id="PS50077">
    <property type="entry name" value="HEAT_REPEAT"/>
    <property type="match status" value="3"/>
</dbReference>
<dbReference type="Pfam" id="PF13646">
    <property type="entry name" value="HEAT_2"/>
    <property type="match status" value="4"/>
</dbReference>
<dbReference type="RefSeq" id="WP_259101430.1">
    <property type="nucleotide sequence ID" value="NZ_CP130454.1"/>
</dbReference>
<dbReference type="SMART" id="SM00185">
    <property type="entry name" value="ARM"/>
    <property type="match status" value="5"/>
</dbReference>
<dbReference type="Pfam" id="PF02985">
    <property type="entry name" value="HEAT"/>
    <property type="match status" value="1"/>
</dbReference>
<dbReference type="Gene3D" id="1.25.10.10">
    <property type="entry name" value="Leucine-rich Repeat Variant"/>
    <property type="match status" value="4"/>
</dbReference>
<dbReference type="SUPFAM" id="SSF48371">
    <property type="entry name" value="ARM repeat"/>
    <property type="match status" value="1"/>
</dbReference>
<dbReference type="InterPro" id="IPR000357">
    <property type="entry name" value="HEAT"/>
</dbReference>
<dbReference type="SMART" id="SM00567">
    <property type="entry name" value="EZ_HEAT"/>
    <property type="match status" value="10"/>
</dbReference>
<dbReference type="Proteomes" id="UP001204798">
    <property type="component" value="Unassembled WGS sequence"/>
</dbReference>
<dbReference type="InterPro" id="IPR004155">
    <property type="entry name" value="PBS_lyase_HEAT"/>
</dbReference>
<reference evidence="3 4" key="1">
    <citation type="submission" date="2022-08" db="EMBL/GenBank/DDBJ databases">
        <title>Bacterial and archaeal communities from various locations to study Microbial Dark Matter (Phase II).</title>
        <authorList>
            <person name="Stepanauskas R."/>
        </authorList>
    </citation>
    <scope>NUCLEOTIDE SEQUENCE [LARGE SCALE GENOMIC DNA]</scope>
    <source>
        <strain evidence="3 4">PD1</strain>
    </source>
</reference>
<protein>
    <submittedName>
        <fullName evidence="3">HEAT repeat protein</fullName>
    </submittedName>
</protein>
<dbReference type="InterPro" id="IPR021133">
    <property type="entry name" value="HEAT_type_2"/>
</dbReference>
<dbReference type="InterPro" id="IPR011989">
    <property type="entry name" value="ARM-like"/>
</dbReference>
<evidence type="ECO:0000313" key="4">
    <source>
        <dbReference type="Proteomes" id="UP001204798"/>
    </source>
</evidence>
<name>A0ABT2ESK3_9BACT</name>
<comment type="function">
    <text evidence="2">Catalyzes the hydroxylation of the N(6)-(4-aminobutyl)-L-lysine intermediate produced by deoxyhypusine synthase/DHPS on a critical lysine of the eukaryotic translation initiation factor 5A/eIF-5A. This is the second step of the post-translational modification of that lysine into an unusual amino acid residue named hypusine. Hypusination is unique to mature eIF-5A factor and is essential for its function.</text>
</comment>
<dbReference type="InterPro" id="IPR000225">
    <property type="entry name" value="Armadillo"/>
</dbReference>
<keyword evidence="4" id="KW-1185">Reference proteome</keyword>
<dbReference type="InterPro" id="IPR016024">
    <property type="entry name" value="ARM-type_fold"/>
</dbReference>